<dbReference type="AlphaFoldDB" id="A4BA07"/>
<name>A4BA07_9GAMM</name>
<proteinExistence type="predicted"/>
<protein>
    <recommendedName>
        <fullName evidence="3">Outer membrane protein beta-barrel domain-containing protein</fullName>
    </recommendedName>
</protein>
<evidence type="ECO:0000256" key="2">
    <source>
        <dbReference type="SAM" id="SignalP"/>
    </source>
</evidence>
<comment type="caution">
    <text evidence="4">The sequence shown here is derived from an EMBL/GenBank/DDBJ whole genome shotgun (WGS) entry which is preliminary data.</text>
</comment>
<feature type="signal peptide" evidence="2">
    <location>
        <begin position="1"/>
        <end position="21"/>
    </location>
</feature>
<feature type="chain" id="PRO_5002666370" description="Outer membrane protein beta-barrel domain-containing protein" evidence="2">
    <location>
        <begin position="22"/>
        <end position="191"/>
    </location>
</feature>
<evidence type="ECO:0000313" key="4">
    <source>
        <dbReference type="EMBL" id="EAR11458.1"/>
    </source>
</evidence>
<evidence type="ECO:0000313" key="5">
    <source>
        <dbReference type="Proteomes" id="UP000005953"/>
    </source>
</evidence>
<feature type="domain" description="Outer membrane protein beta-barrel" evidence="3">
    <location>
        <begin position="14"/>
        <end position="186"/>
    </location>
</feature>
<accession>A4BA07</accession>
<evidence type="ECO:0000259" key="3">
    <source>
        <dbReference type="Pfam" id="PF13505"/>
    </source>
</evidence>
<organism evidence="4 5">
    <name type="scientific">Reinekea blandensis MED297</name>
    <dbReference type="NCBI Taxonomy" id="314283"/>
    <lineage>
        <taxon>Bacteria</taxon>
        <taxon>Pseudomonadati</taxon>
        <taxon>Pseudomonadota</taxon>
        <taxon>Gammaproteobacteria</taxon>
        <taxon>Oceanospirillales</taxon>
        <taxon>Saccharospirillaceae</taxon>
        <taxon>Reinekea</taxon>
    </lineage>
</organism>
<dbReference type="EMBL" id="AAOE01000001">
    <property type="protein sequence ID" value="EAR11458.1"/>
    <property type="molecule type" value="Genomic_DNA"/>
</dbReference>
<dbReference type="Proteomes" id="UP000005953">
    <property type="component" value="Unassembled WGS sequence"/>
</dbReference>
<sequence>MKQPFKLSIAVAVTLSTTVLAMAEADDSFASTKVYLGGKTIDADAWSAQDGHGSIGLLTDFNTGFHGVRVAFDLFGSGSEDETNSLVKGTYTAEAQLGVRKVIELQSRFKPYIGGGVNLAYATQTNDDGSGKTEQEDTATGFWLNGGVDFLITDRFTAGLDLRYATAEVALFDETVELNALSTGVSLGYRW</sequence>
<dbReference type="HOGENOM" id="CLU_1452817_0_0_6"/>
<keyword evidence="1 2" id="KW-0732">Signal</keyword>
<gene>
    <name evidence="4" type="ORF">MED297_21262</name>
</gene>
<reference evidence="4 5" key="1">
    <citation type="submission" date="2006-02" db="EMBL/GenBank/DDBJ databases">
        <authorList>
            <person name="Pinhassi J."/>
            <person name="Pedros-Alio C."/>
            <person name="Ferriera S."/>
            <person name="Johnson J."/>
            <person name="Kravitz S."/>
            <person name="Halpern A."/>
            <person name="Remington K."/>
            <person name="Beeson K."/>
            <person name="Tran B."/>
            <person name="Rogers Y.-H."/>
            <person name="Friedman R."/>
            <person name="Venter J.C."/>
        </authorList>
    </citation>
    <scope>NUCLEOTIDE SEQUENCE [LARGE SCALE GENOMIC DNA]</scope>
    <source>
        <strain evidence="4 5">MED297</strain>
    </source>
</reference>
<dbReference type="InterPro" id="IPR011250">
    <property type="entry name" value="OMP/PagP_B-barrel"/>
</dbReference>
<dbReference type="SUPFAM" id="SSF56925">
    <property type="entry name" value="OMPA-like"/>
    <property type="match status" value="1"/>
</dbReference>
<keyword evidence="5" id="KW-1185">Reference proteome</keyword>
<dbReference type="RefSeq" id="WP_008045128.1">
    <property type="nucleotide sequence ID" value="NZ_CH724151.1"/>
</dbReference>
<dbReference type="Gene3D" id="2.40.160.20">
    <property type="match status" value="1"/>
</dbReference>
<evidence type="ECO:0000256" key="1">
    <source>
        <dbReference type="ARBA" id="ARBA00022729"/>
    </source>
</evidence>
<dbReference type="OrthoDB" id="6198576at2"/>
<dbReference type="Pfam" id="PF13505">
    <property type="entry name" value="OMP_b-brl"/>
    <property type="match status" value="1"/>
</dbReference>
<dbReference type="InterPro" id="IPR027385">
    <property type="entry name" value="Beta-barrel_OMP"/>
</dbReference>